<proteinExistence type="predicted"/>
<reference evidence="3" key="1">
    <citation type="journal article" date="2021" name="Arch. Microbiol.">
        <title>Methyloradius palustris gen. nov., sp. nov., a methanol-oxidizing bacterium isolated from snow.</title>
        <authorList>
            <person name="Miyadera T."/>
            <person name="Kojima H."/>
            <person name="Fukui M."/>
        </authorList>
    </citation>
    <scope>NUCLEOTIDE SEQUENCE</scope>
    <source>
        <strain evidence="3">Zm11</strain>
    </source>
</reference>
<dbReference type="InterPro" id="IPR046980">
    <property type="entry name" value="KefG/KefF"/>
</dbReference>
<dbReference type="KEGG" id="mpau:ZMTM_22580"/>
<dbReference type="PANTHER" id="PTHR47307">
    <property type="entry name" value="GLUTATHIONE-REGULATED POTASSIUM-EFFLUX SYSTEM ANCILLARY PROTEIN KEFG"/>
    <property type="match status" value="1"/>
</dbReference>
<dbReference type="AlphaFoldDB" id="A0A8D5G123"/>
<dbReference type="InterPro" id="IPR003680">
    <property type="entry name" value="Flavodoxin_fold"/>
</dbReference>
<evidence type="ECO:0000313" key="3">
    <source>
        <dbReference type="EMBL" id="BCM25999.1"/>
    </source>
</evidence>
<dbReference type="InterPro" id="IPR029039">
    <property type="entry name" value="Flavoprotein-like_sf"/>
</dbReference>
<keyword evidence="1" id="KW-0560">Oxidoreductase</keyword>
<feature type="domain" description="Flavodoxin-like fold" evidence="2">
    <location>
        <begin position="4"/>
        <end position="172"/>
    </location>
</feature>
<dbReference type="RefSeq" id="WP_221764032.1">
    <property type="nucleotide sequence ID" value="NZ_AP024110.1"/>
</dbReference>
<dbReference type="Gene3D" id="3.40.50.360">
    <property type="match status" value="1"/>
</dbReference>
<evidence type="ECO:0000313" key="4">
    <source>
        <dbReference type="Proteomes" id="UP000826722"/>
    </source>
</evidence>
<dbReference type="GO" id="GO:0010181">
    <property type="term" value="F:FMN binding"/>
    <property type="evidence" value="ECO:0007669"/>
    <property type="project" value="TreeGrafter"/>
</dbReference>
<dbReference type="EMBL" id="AP024110">
    <property type="protein sequence ID" value="BCM25999.1"/>
    <property type="molecule type" value="Genomic_DNA"/>
</dbReference>
<gene>
    <name evidence="3" type="primary">kefG</name>
    <name evidence="3" type="ORF">ZMTM_22580</name>
</gene>
<keyword evidence="4" id="KW-1185">Reference proteome</keyword>
<evidence type="ECO:0000259" key="2">
    <source>
        <dbReference type="Pfam" id="PF02525"/>
    </source>
</evidence>
<accession>A0A8D5G123</accession>
<dbReference type="Pfam" id="PF02525">
    <property type="entry name" value="Flavodoxin_2"/>
    <property type="match status" value="1"/>
</dbReference>
<organism evidence="3 4">
    <name type="scientific">Methyloradius palustris</name>
    <dbReference type="NCBI Taxonomy" id="2778876"/>
    <lineage>
        <taxon>Bacteria</taxon>
        <taxon>Pseudomonadati</taxon>
        <taxon>Pseudomonadota</taxon>
        <taxon>Betaproteobacteria</taxon>
        <taxon>Nitrosomonadales</taxon>
        <taxon>Methylophilaceae</taxon>
        <taxon>Methyloradius</taxon>
    </lineage>
</organism>
<dbReference type="SUPFAM" id="SSF52218">
    <property type="entry name" value="Flavoproteins"/>
    <property type="match status" value="1"/>
</dbReference>
<dbReference type="GO" id="GO:0009055">
    <property type="term" value="F:electron transfer activity"/>
    <property type="evidence" value="ECO:0007669"/>
    <property type="project" value="TreeGrafter"/>
</dbReference>
<evidence type="ECO:0000256" key="1">
    <source>
        <dbReference type="ARBA" id="ARBA00023002"/>
    </source>
</evidence>
<dbReference type="PANTHER" id="PTHR47307:SF1">
    <property type="entry name" value="GLUTATHIONE-REGULATED POTASSIUM-EFFLUX SYSTEM ANCILLARY PROTEIN KEFG"/>
    <property type="match status" value="1"/>
</dbReference>
<sequence>MSNKVLVIFAHPSFETSRMNRALISVARECENVTVHDLYETYPNQFVDVACEQKLLNEHDVLVMQHPLQWYSCPPLMKSWLDNVLTTGWAYGPGGSALEGKYWVHAITSGGPEFMYQRGGYNNFSMAELLRPFEQTADFCSMHYLRPFLTHEVLRLEDEDIKQQAEQYRQWLLAITQGNLPPVVHTLHVPQADFKHAPPL</sequence>
<dbReference type="Proteomes" id="UP000826722">
    <property type="component" value="Chromosome"/>
</dbReference>
<dbReference type="GO" id="GO:0003955">
    <property type="term" value="F:NAD(P)H dehydrogenase (quinone) activity"/>
    <property type="evidence" value="ECO:0007669"/>
    <property type="project" value="TreeGrafter"/>
</dbReference>
<protein>
    <submittedName>
        <fullName evidence="3">Glutathione-regulated potassium-efflux system ancillary protein KefG</fullName>
    </submittedName>
</protein>
<name>A0A8D5G123_9PROT</name>